<reference evidence="2 3" key="1">
    <citation type="submission" date="2018-08" db="EMBL/GenBank/DDBJ databases">
        <title>Draft genome of the lignicolous fungus Coniochaeta pulveracea.</title>
        <authorList>
            <person name="Borstlap C.J."/>
            <person name="De Witt R.N."/>
            <person name="Botha A."/>
            <person name="Volschenk H."/>
        </authorList>
    </citation>
    <scope>NUCLEOTIDE SEQUENCE [LARGE SCALE GENOMIC DNA]</scope>
    <source>
        <strain evidence="2 3">CAB683</strain>
    </source>
</reference>
<evidence type="ECO:0000313" key="3">
    <source>
        <dbReference type="Proteomes" id="UP000275385"/>
    </source>
</evidence>
<protein>
    <submittedName>
        <fullName evidence="2">Uncharacterized protein</fullName>
    </submittedName>
</protein>
<feature type="compositionally biased region" description="Acidic residues" evidence="1">
    <location>
        <begin position="343"/>
        <end position="354"/>
    </location>
</feature>
<feature type="region of interest" description="Disordered" evidence="1">
    <location>
        <begin position="88"/>
        <end position="109"/>
    </location>
</feature>
<organism evidence="2 3">
    <name type="scientific">Coniochaeta pulveracea</name>
    <dbReference type="NCBI Taxonomy" id="177199"/>
    <lineage>
        <taxon>Eukaryota</taxon>
        <taxon>Fungi</taxon>
        <taxon>Dikarya</taxon>
        <taxon>Ascomycota</taxon>
        <taxon>Pezizomycotina</taxon>
        <taxon>Sordariomycetes</taxon>
        <taxon>Sordariomycetidae</taxon>
        <taxon>Coniochaetales</taxon>
        <taxon>Coniochaetaceae</taxon>
        <taxon>Coniochaeta</taxon>
    </lineage>
</organism>
<dbReference type="OrthoDB" id="5428259at2759"/>
<evidence type="ECO:0000256" key="1">
    <source>
        <dbReference type="SAM" id="MobiDB-lite"/>
    </source>
</evidence>
<feature type="region of interest" description="Disordered" evidence="1">
    <location>
        <begin position="136"/>
        <end position="159"/>
    </location>
</feature>
<feature type="compositionally biased region" description="Basic and acidic residues" evidence="1">
    <location>
        <begin position="333"/>
        <end position="342"/>
    </location>
</feature>
<keyword evidence="3" id="KW-1185">Reference proteome</keyword>
<dbReference type="EMBL" id="QVQW01000053">
    <property type="protein sequence ID" value="RKU42643.1"/>
    <property type="molecule type" value="Genomic_DNA"/>
</dbReference>
<dbReference type="AlphaFoldDB" id="A0A420Y463"/>
<evidence type="ECO:0000313" key="2">
    <source>
        <dbReference type="EMBL" id="RKU42643.1"/>
    </source>
</evidence>
<dbReference type="Proteomes" id="UP000275385">
    <property type="component" value="Unassembled WGS sequence"/>
</dbReference>
<proteinExistence type="predicted"/>
<gene>
    <name evidence="2" type="ORF">DL546_001089</name>
</gene>
<name>A0A420Y463_9PEZI</name>
<accession>A0A420Y463</accession>
<sequence length="565" mass="62942">MPPKKQLAAMAASSTQSIPLQCLLCPKKPSFSDVSHLLTHISSKSHLSNRFRAEIRSNKEKEARETLRQFDDWYTRYGIQNLLADRMSAKDKKSVPKRTRGQTQTIKQASSIQEELYIKPDPERLSRRSTNETLHSLHAHGTRQSIESPPPYDLTPMPRHLRRMYPTLDLQERHLQTASADTSVDTSVTSTTSELDGVDYELQDIDLAETAPDEDADRSKLKGVFWPGMDIFDSATPEQKRKRNQRKDVSVVKYMEEFAACVEPTEYIWSEDIIELQRTRDIYATPTPEPEDNEPAPAPKKKRGRRSAATTNSTQSKPRRTSARIGRVKRSRKLSDVLHDFPLEEEAEVEDDADDGHTTPPSNSPEERTASPAMKSDPDAFDIFQDSSAASPPGHGQFEEILQSSCLSECVSPALTWDSTGTESSMKDVKYEAGGRRPLQQMSSNIPMMSPLDAFKPKVPLRRGHSEYGLVSAGAADHYYANHPGLGPNSYNPLLAASPHHNFTFTPSYYGPHSFAADGRPLTSGFLPINGPVLNGLPLPDQNYSVANGGNFFQGQGGYDTTYDT</sequence>
<dbReference type="STRING" id="177199.A0A420Y463"/>
<feature type="compositionally biased region" description="Basic residues" evidence="1">
    <location>
        <begin position="317"/>
        <end position="332"/>
    </location>
</feature>
<comment type="caution">
    <text evidence="2">The sequence shown here is derived from an EMBL/GenBank/DDBJ whole genome shotgun (WGS) entry which is preliminary data.</text>
</comment>
<feature type="region of interest" description="Disordered" evidence="1">
    <location>
        <begin position="284"/>
        <end position="397"/>
    </location>
</feature>